<proteinExistence type="predicted"/>
<dbReference type="GO" id="GO:0051539">
    <property type="term" value="F:4 iron, 4 sulfur cluster binding"/>
    <property type="evidence" value="ECO:0007669"/>
    <property type="project" value="UniProtKB-KW"/>
</dbReference>
<dbReference type="GO" id="GO:0016992">
    <property type="term" value="F:lipoate synthase activity"/>
    <property type="evidence" value="ECO:0007669"/>
    <property type="project" value="InterPro"/>
</dbReference>
<dbReference type="Proteomes" id="UP000288805">
    <property type="component" value="Unassembled WGS sequence"/>
</dbReference>
<dbReference type="EMBL" id="QGNW01000041">
    <property type="protein sequence ID" value="RVX08442.1"/>
    <property type="molecule type" value="Genomic_DNA"/>
</dbReference>
<keyword evidence="4" id="KW-0496">Mitochondrion</keyword>
<dbReference type="InterPro" id="IPR003698">
    <property type="entry name" value="Lipoyl_synth"/>
</dbReference>
<dbReference type="AlphaFoldDB" id="A0A438JHN6"/>
<comment type="caution">
    <text evidence="6">The sequence shown here is derived from an EMBL/GenBank/DDBJ whole genome shotgun (WGS) entry which is preliminary data.</text>
</comment>
<reference evidence="6 7" key="1">
    <citation type="journal article" date="2018" name="PLoS Genet.">
        <title>Population sequencing reveals clonal diversity and ancestral inbreeding in the grapevine cultivar Chardonnay.</title>
        <authorList>
            <person name="Roach M.J."/>
            <person name="Johnson D.L."/>
            <person name="Bohlmann J."/>
            <person name="van Vuuren H.J."/>
            <person name="Jones S.J."/>
            <person name="Pretorius I.S."/>
            <person name="Schmidt S.A."/>
            <person name="Borneman A.R."/>
        </authorList>
    </citation>
    <scope>NUCLEOTIDE SEQUENCE [LARGE SCALE GENOMIC DNA]</scope>
    <source>
        <strain evidence="7">cv. Chardonnay</strain>
        <tissue evidence="6">Leaf</tissue>
    </source>
</reference>
<accession>A0A438JHN6</accession>
<evidence type="ECO:0000256" key="2">
    <source>
        <dbReference type="ARBA" id="ARBA00004173"/>
    </source>
</evidence>
<keyword evidence="3" id="KW-0004">4Fe-4S</keyword>
<dbReference type="SUPFAM" id="SSF102114">
    <property type="entry name" value="Radical SAM enzymes"/>
    <property type="match status" value="1"/>
</dbReference>
<dbReference type="OrthoDB" id="3231at2759"/>
<dbReference type="InterPro" id="IPR031691">
    <property type="entry name" value="LIAS_N"/>
</dbReference>
<dbReference type="PANTHER" id="PTHR10949">
    <property type="entry name" value="LIPOYL SYNTHASE"/>
    <property type="match status" value="1"/>
</dbReference>
<keyword evidence="3" id="KW-0479">Metal-binding</keyword>
<evidence type="ECO:0000256" key="4">
    <source>
        <dbReference type="ARBA" id="ARBA00023128"/>
    </source>
</evidence>
<keyword evidence="3" id="KW-0411">Iron-sulfur</keyword>
<comment type="subcellular location">
    <subcellularLocation>
        <location evidence="2">Mitochondrion</location>
    </subcellularLocation>
</comment>
<keyword evidence="3" id="KW-0408">Iron</keyword>
<evidence type="ECO:0000313" key="7">
    <source>
        <dbReference type="Proteomes" id="UP000288805"/>
    </source>
</evidence>
<dbReference type="Pfam" id="PF16881">
    <property type="entry name" value="LIAS_N"/>
    <property type="match status" value="1"/>
</dbReference>
<evidence type="ECO:0000259" key="5">
    <source>
        <dbReference type="Pfam" id="PF16881"/>
    </source>
</evidence>
<evidence type="ECO:0000256" key="1">
    <source>
        <dbReference type="ARBA" id="ARBA00001966"/>
    </source>
</evidence>
<dbReference type="InterPro" id="IPR058240">
    <property type="entry name" value="rSAM_sf"/>
</dbReference>
<organism evidence="6 7">
    <name type="scientific">Vitis vinifera</name>
    <name type="common">Grape</name>
    <dbReference type="NCBI Taxonomy" id="29760"/>
    <lineage>
        <taxon>Eukaryota</taxon>
        <taxon>Viridiplantae</taxon>
        <taxon>Streptophyta</taxon>
        <taxon>Embryophyta</taxon>
        <taxon>Tracheophyta</taxon>
        <taxon>Spermatophyta</taxon>
        <taxon>Magnoliopsida</taxon>
        <taxon>eudicotyledons</taxon>
        <taxon>Gunneridae</taxon>
        <taxon>Pentapetalae</taxon>
        <taxon>rosids</taxon>
        <taxon>Vitales</taxon>
        <taxon>Vitaceae</taxon>
        <taxon>Viteae</taxon>
        <taxon>Vitis</taxon>
    </lineage>
</organism>
<evidence type="ECO:0000313" key="6">
    <source>
        <dbReference type="EMBL" id="RVX08442.1"/>
    </source>
</evidence>
<comment type="cofactor">
    <cofactor evidence="1">
        <name>[4Fe-4S] cluster</name>
        <dbReference type="ChEBI" id="CHEBI:49883"/>
    </cofactor>
</comment>
<feature type="domain" description="Lipoyl synthase N-terminal" evidence="5">
    <location>
        <begin position="52"/>
        <end position="120"/>
    </location>
</feature>
<protein>
    <submittedName>
        <fullName evidence="6">Lipoyl synthase, mitochondrial</fullName>
    </submittedName>
</protein>
<evidence type="ECO:0000256" key="3">
    <source>
        <dbReference type="ARBA" id="ARBA00022485"/>
    </source>
</evidence>
<dbReference type="GO" id="GO:0005739">
    <property type="term" value="C:mitochondrion"/>
    <property type="evidence" value="ECO:0007669"/>
    <property type="project" value="UniProtKB-SubCell"/>
</dbReference>
<sequence>MYTRLSSLALRHHRHNHNNSVLQLSSLISLRHCSSPPTNPEPPQTLAALRHRLAVESPSLSDFVRLQTSDDYSVEVGTKKKPLPKPKWMKESIPGGAKYTQIKKKLRQLNLHTVCEEARCPNMGECWSGGETGTATATIMILGDTCTRGCRCSEFGRVLLAILDRFYESQSYMTWSINIGPMNLICLDGF</sequence>
<gene>
    <name evidence="6" type="primary">LIP1_5</name>
    <name evidence="6" type="ORF">CK203_014213</name>
</gene>
<name>A0A438JHN6_VITVI</name>
<dbReference type="PANTHER" id="PTHR10949:SF0">
    <property type="entry name" value="LIPOYL SYNTHASE, MITOCHONDRIAL"/>
    <property type="match status" value="1"/>
</dbReference>